<feature type="domain" description="HTH crp-type" evidence="5">
    <location>
        <begin position="146"/>
        <end position="218"/>
    </location>
</feature>
<dbReference type="FunFam" id="2.60.120.10:FF:000129">
    <property type="entry name" value="Transcriptional regulator FixK"/>
    <property type="match status" value="1"/>
</dbReference>
<evidence type="ECO:0000256" key="4">
    <source>
        <dbReference type="ARBA" id="ARBA00023231"/>
    </source>
</evidence>
<dbReference type="Gene3D" id="2.60.120.10">
    <property type="entry name" value="Jelly Rolls"/>
    <property type="match status" value="1"/>
</dbReference>
<keyword evidence="3" id="KW-0804">Transcription</keyword>
<dbReference type="FunFam" id="1.10.10.10:FF:000028">
    <property type="entry name" value="Fumarate/nitrate reduction transcriptional regulator Fnr"/>
    <property type="match status" value="1"/>
</dbReference>
<dbReference type="SMART" id="SM00419">
    <property type="entry name" value="HTH_CRP"/>
    <property type="match status" value="1"/>
</dbReference>
<keyword evidence="4" id="KW-0535">Nitrogen fixation</keyword>
<dbReference type="SUPFAM" id="SSF51206">
    <property type="entry name" value="cAMP-binding domain-like"/>
    <property type="match status" value="1"/>
</dbReference>
<dbReference type="InterPro" id="IPR014710">
    <property type="entry name" value="RmlC-like_jellyroll"/>
</dbReference>
<sequence>MLVRIATGPTGRANSLGEFGMTSDSNPIVSLSEFTYKRGTEIYGEKESAEYVYQVKSGAVRSYKLLADGRRQIGAFHLAGDIFGLENSASHRFTAEAIIETTVRLIRRQSLELVADHDLVVAKNLLSMTTTSLRHAEDHMLLLGRKTSLERVAAFLIEMDKRLTAAGIMALPMSRRDIADYLGLTLETVSRALSRLHELGILGFIGSTQREIVLLDRVQLAHLDLQS</sequence>
<dbReference type="InterPro" id="IPR050397">
    <property type="entry name" value="Env_Response_Regulators"/>
</dbReference>
<dbReference type="SUPFAM" id="SSF46785">
    <property type="entry name" value="Winged helix' DNA-binding domain"/>
    <property type="match status" value="1"/>
</dbReference>
<keyword evidence="1" id="KW-0805">Transcription regulation</keyword>
<evidence type="ECO:0000256" key="3">
    <source>
        <dbReference type="ARBA" id="ARBA00023163"/>
    </source>
</evidence>
<dbReference type="GO" id="GO:0003677">
    <property type="term" value="F:DNA binding"/>
    <property type="evidence" value="ECO:0007669"/>
    <property type="project" value="UniProtKB-KW"/>
</dbReference>
<dbReference type="Gene3D" id="1.10.10.10">
    <property type="entry name" value="Winged helix-like DNA-binding domain superfamily/Winged helix DNA-binding domain"/>
    <property type="match status" value="1"/>
</dbReference>
<dbReference type="PANTHER" id="PTHR24567">
    <property type="entry name" value="CRP FAMILY TRANSCRIPTIONAL REGULATORY PROTEIN"/>
    <property type="match status" value="1"/>
</dbReference>
<dbReference type="GO" id="GO:0005829">
    <property type="term" value="C:cytosol"/>
    <property type="evidence" value="ECO:0007669"/>
    <property type="project" value="TreeGrafter"/>
</dbReference>
<dbReference type="EMBL" id="JABWSX010000001">
    <property type="protein sequence ID" value="NVL05338.1"/>
    <property type="molecule type" value="Genomic_DNA"/>
</dbReference>
<dbReference type="InterPro" id="IPR018335">
    <property type="entry name" value="Tscrpt_reg_HTH_Crp-type_CS"/>
</dbReference>
<dbReference type="InterPro" id="IPR036388">
    <property type="entry name" value="WH-like_DNA-bd_sf"/>
</dbReference>
<dbReference type="InterPro" id="IPR036390">
    <property type="entry name" value="WH_DNA-bd_sf"/>
</dbReference>
<gene>
    <name evidence="6" type="ORF">HU230_06365</name>
</gene>
<name>A0A974AEH3_9BRAD</name>
<proteinExistence type="predicted"/>
<accession>A0A974AEH3</accession>
<dbReference type="PANTHER" id="PTHR24567:SF75">
    <property type="entry name" value="FUMARATE AND NITRATE REDUCTION REGULATORY PROTEIN"/>
    <property type="match status" value="1"/>
</dbReference>
<dbReference type="RefSeq" id="WP_176529376.1">
    <property type="nucleotide sequence ID" value="NZ_CP088022.1"/>
</dbReference>
<dbReference type="InterPro" id="IPR012318">
    <property type="entry name" value="HTH_CRP"/>
</dbReference>
<keyword evidence="2" id="KW-0238">DNA-binding</keyword>
<dbReference type="SMART" id="SM00100">
    <property type="entry name" value="cNMP"/>
    <property type="match status" value="1"/>
</dbReference>
<dbReference type="PRINTS" id="PR00034">
    <property type="entry name" value="HTHCRP"/>
</dbReference>
<dbReference type="Pfam" id="PF00027">
    <property type="entry name" value="cNMP_binding"/>
    <property type="match status" value="1"/>
</dbReference>
<evidence type="ECO:0000256" key="2">
    <source>
        <dbReference type="ARBA" id="ARBA00023125"/>
    </source>
</evidence>
<evidence type="ECO:0000256" key="1">
    <source>
        <dbReference type="ARBA" id="ARBA00023015"/>
    </source>
</evidence>
<evidence type="ECO:0000313" key="6">
    <source>
        <dbReference type="EMBL" id="NVL05338.1"/>
    </source>
</evidence>
<comment type="caution">
    <text evidence="6">The sequence shown here is derived from an EMBL/GenBank/DDBJ whole genome shotgun (WGS) entry which is preliminary data.</text>
</comment>
<reference evidence="6" key="1">
    <citation type="submission" date="2020-06" db="EMBL/GenBank/DDBJ databases">
        <title>Whole Genome Sequence of Bradyrhizobium sp. Strain 66S1MB.</title>
        <authorList>
            <person name="Bromfield E."/>
            <person name="Cloutier S."/>
        </authorList>
    </citation>
    <scope>NUCLEOTIDE SEQUENCE</scope>
    <source>
        <strain evidence="6">66S1MB</strain>
    </source>
</reference>
<dbReference type="CDD" id="cd00092">
    <property type="entry name" value="HTH_CRP"/>
    <property type="match status" value="1"/>
</dbReference>
<dbReference type="InterPro" id="IPR000595">
    <property type="entry name" value="cNMP-bd_dom"/>
</dbReference>
<dbReference type="CDD" id="cd00038">
    <property type="entry name" value="CAP_ED"/>
    <property type="match status" value="1"/>
</dbReference>
<dbReference type="PROSITE" id="PS00042">
    <property type="entry name" value="HTH_CRP_1"/>
    <property type="match status" value="1"/>
</dbReference>
<organism evidence="6">
    <name type="scientific">Bradyrhizobium quebecense</name>
    <dbReference type="NCBI Taxonomy" id="2748629"/>
    <lineage>
        <taxon>Bacteria</taxon>
        <taxon>Pseudomonadati</taxon>
        <taxon>Pseudomonadota</taxon>
        <taxon>Alphaproteobacteria</taxon>
        <taxon>Hyphomicrobiales</taxon>
        <taxon>Nitrobacteraceae</taxon>
        <taxon>Bradyrhizobium</taxon>
    </lineage>
</organism>
<dbReference type="PROSITE" id="PS51063">
    <property type="entry name" value="HTH_CRP_2"/>
    <property type="match status" value="1"/>
</dbReference>
<evidence type="ECO:0000259" key="5">
    <source>
        <dbReference type="PROSITE" id="PS51063"/>
    </source>
</evidence>
<dbReference type="GO" id="GO:0003700">
    <property type="term" value="F:DNA-binding transcription factor activity"/>
    <property type="evidence" value="ECO:0007669"/>
    <property type="project" value="InterPro"/>
</dbReference>
<protein>
    <submittedName>
        <fullName evidence="6">Helix-turn-helix domain-containing protein</fullName>
    </submittedName>
</protein>
<dbReference type="InterPro" id="IPR018490">
    <property type="entry name" value="cNMP-bd_dom_sf"/>
</dbReference>
<dbReference type="AlphaFoldDB" id="A0A974AEH3"/>
<dbReference type="Pfam" id="PF13545">
    <property type="entry name" value="HTH_Crp_2"/>
    <property type="match status" value="1"/>
</dbReference>